<dbReference type="EMBL" id="FQVB01000004">
    <property type="protein sequence ID" value="SHE46737.1"/>
    <property type="molecule type" value="Genomic_DNA"/>
</dbReference>
<reference evidence="3" key="1">
    <citation type="submission" date="2016-11" db="EMBL/GenBank/DDBJ databases">
        <authorList>
            <person name="Varghese N."/>
            <person name="Submissions S."/>
        </authorList>
    </citation>
    <scope>NUCLEOTIDE SEQUENCE [LARGE SCALE GENOMIC DNA]</scope>
    <source>
        <strain evidence="3">DSM 9756</strain>
    </source>
</reference>
<feature type="compositionally biased region" description="Low complexity" evidence="1">
    <location>
        <begin position="131"/>
        <end position="140"/>
    </location>
</feature>
<proteinExistence type="predicted"/>
<name>A0A1M4TR42_9BACT</name>
<gene>
    <name evidence="2" type="ORF">SAMN02745206_00348</name>
</gene>
<evidence type="ECO:0000313" key="3">
    <source>
        <dbReference type="Proteomes" id="UP000184076"/>
    </source>
</evidence>
<accession>A0A1M4TR42</accession>
<protein>
    <submittedName>
        <fullName evidence="2">Uncharacterized protein</fullName>
    </submittedName>
</protein>
<evidence type="ECO:0000256" key="1">
    <source>
        <dbReference type="SAM" id="MobiDB-lite"/>
    </source>
</evidence>
<organism evidence="2 3">
    <name type="scientific">Desulfacinum infernum DSM 9756</name>
    <dbReference type="NCBI Taxonomy" id="1121391"/>
    <lineage>
        <taxon>Bacteria</taxon>
        <taxon>Pseudomonadati</taxon>
        <taxon>Thermodesulfobacteriota</taxon>
        <taxon>Syntrophobacteria</taxon>
        <taxon>Syntrophobacterales</taxon>
        <taxon>Syntrophobacteraceae</taxon>
        <taxon>Desulfacinum</taxon>
    </lineage>
</organism>
<dbReference type="AlphaFoldDB" id="A0A1M4TR42"/>
<feature type="region of interest" description="Disordered" evidence="1">
    <location>
        <begin position="217"/>
        <end position="236"/>
    </location>
</feature>
<sequence length="236" mass="25463">MKWQRSYHHWRVLTFGDASCLSAGSPYTFPLGRPSRYRKAALFVLWTVCRKRHIPIPDCVAHATVGFVDGPLPAHPTARQFVASHFKGDGRGTERAVVEQERSAGAAEAAKRVAGRSTATRPLPVHRASRSSHSAGSTSAQVVSLRRGGARGAMSVKNKAKPGRAGNRRGERTFAPTRPFEWNAETRPSAPAPEIWGCPPGPRQGLSVNFQAHHHSSGWASGGHPMHSVSILGSMA</sequence>
<feature type="region of interest" description="Disordered" evidence="1">
    <location>
        <begin position="103"/>
        <end position="203"/>
    </location>
</feature>
<evidence type="ECO:0000313" key="2">
    <source>
        <dbReference type="EMBL" id="SHE46737.1"/>
    </source>
</evidence>
<dbReference type="Proteomes" id="UP000184076">
    <property type="component" value="Unassembled WGS sequence"/>
</dbReference>
<keyword evidence="3" id="KW-1185">Reference proteome</keyword>